<feature type="compositionally biased region" description="Acidic residues" evidence="11">
    <location>
        <begin position="479"/>
        <end position="488"/>
    </location>
</feature>
<evidence type="ECO:0000259" key="14">
    <source>
        <dbReference type="PROSITE" id="PS50885"/>
    </source>
</evidence>
<dbReference type="Pfam" id="PF02518">
    <property type="entry name" value="HATPase_c"/>
    <property type="match status" value="1"/>
</dbReference>
<keyword evidence="9" id="KW-0902">Two-component regulatory system</keyword>
<keyword evidence="8 12" id="KW-1133">Transmembrane helix</keyword>
<evidence type="ECO:0000313" key="16">
    <source>
        <dbReference type="Proteomes" id="UP001500449"/>
    </source>
</evidence>
<dbReference type="InterPro" id="IPR003594">
    <property type="entry name" value="HATPase_dom"/>
</dbReference>
<keyword evidence="6 12" id="KW-0812">Transmembrane</keyword>
<sequence>MTRPLRWLRARLGVRVASALAAAVTVAVVLVIAGAGLVLGLDALLKMQLQNTAVQQATQLGERIAANFAGEADVKRNAVVATGKRSDYVEVLTDYNEDPDQPPDIQNIGSSDPLPASPLLADVLADPDEVKVVDSTWITLDEGKRAEVMIIAKGFEFPPTGQHFTVLAAQPVDFLHRAVQTVMVMVVIGVPVLVLLVGGATYLFAGRALRPIEAMRARVARLTDRDLGQRVPVPPAQDEVGRLAETMNQMLARLEGAQTTQRRFVADASHELRSPLATIASGLELLAGSVDDADRQTVGTLRGEMSRLHRLIDGLLLLARSDERGLQPNREDVDLDEIVESERGRPSSIGEAVTEVRAVPVRVLGDRAQLIRAVRNLVDNAHRHARSRVLVTLAAEGPWAVVDVEDDGPGVPVADRARVFERFVRLDEARARSDGGAGLGLAIVSEIVAVHDGSVEVGDSTLGGAAFRLRIPLVEAGVDESDVDEGDGAEPQVLLDDRPPGFRGAAEAPAEVAEDPAESPTEDPAEDAAGDPVTAPIPIPVAHATEPVPRPSPRPRARPAPREEMLRSFRPVPIRLGDAPSPADVNPTGPIPTVTPRR</sequence>
<dbReference type="Gene3D" id="1.10.287.130">
    <property type="match status" value="1"/>
</dbReference>
<dbReference type="PROSITE" id="PS50885">
    <property type="entry name" value="HAMP"/>
    <property type="match status" value="1"/>
</dbReference>
<dbReference type="Pfam" id="PF00672">
    <property type="entry name" value="HAMP"/>
    <property type="match status" value="1"/>
</dbReference>
<dbReference type="EMBL" id="BAAAQK010000005">
    <property type="protein sequence ID" value="GAA1839354.1"/>
    <property type="molecule type" value="Genomic_DNA"/>
</dbReference>
<feature type="compositionally biased region" description="Acidic residues" evidence="11">
    <location>
        <begin position="512"/>
        <end position="529"/>
    </location>
</feature>
<feature type="domain" description="Histidine kinase" evidence="13">
    <location>
        <begin position="267"/>
        <end position="475"/>
    </location>
</feature>
<dbReference type="PROSITE" id="PS50109">
    <property type="entry name" value="HIS_KIN"/>
    <property type="match status" value="1"/>
</dbReference>
<evidence type="ECO:0000259" key="13">
    <source>
        <dbReference type="PROSITE" id="PS50109"/>
    </source>
</evidence>
<evidence type="ECO:0000256" key="6">
    <source>
        <dbReference type="ARBA" id="ARBA00022692"/>
    </source>
</evidence>
<proteinExistence type="predicted"/>
<dbReference type="SUPFAM" id="SSF55874">
    <property type="entry name" value="ATPase domain of HSP90 chaperone/DNA topoisomerase II/histidine kinase"/>
    <property type="match status" value="1"/>
</dbReference>
<dbReference type="PANTHER" id="PTHR45436:SF5">
    <property type="entry name" value="SENSOR HISTIDINE KINASE TRCS"/>
    <property type="match status" value="1"/>
</dbReference>
<dbReference type="Pfam" id="PF00512">
    <property type="entry name" value="HisKA"/>
    <property type="match status" value="1"/>
</dbReference>
<gene>
    <name evidence="15" type="ORF">GCM10009836_18060</name>
</gene>
<evidence type="ECO:0000256" key="12">
    <source>
        <dbReference type="SAM" id="Phobius"/>
    </source>
</evidence>
<keyword evidence="4" id="KW-0597">Phosphoprotein</keyword>
<dbReference type="SUPFAM" id="SSF47384">
    <property type="entry name" value="Homodimeric domain of signal transducing histidine kinase"/>
    <property type="match status" value="1"/>
</dbReference>
<dbReference type="CDD" id="cd06225">
    <property type="entry name" value="HAMP"/>
    <property type="match status" value="1"/>
</dbReference>
<comment type="caution">
    <text evidence="15">The sequence shown here is derived from an EMBL/GenBank/DDBJ whole genome shotgun (WGS) entry which is preliminary data.</text>
</comment>
<evidence type="ECO:0000256" key="1">
    <source>
        <dbReference type="ARBA" id="ARBA00000085"/>
    </source>
</evidence>
<name>A0ABN2MVU5_9PSEU</name>
<dbReference type="EC" id="2.7.13.3" evidence="3"/>
<dbReference type="RefSeq" id="WP_344414458.1">
    <property type="nucleotide sequence ID" value="NZ_BAAAQK010000005.1"/>
</dbReference>
<keyword evidence="10 12" id="KW-0472">Membrane</keyword>
<dbReference type="PRINTS" id="PR00344">
    <property type="entry name" value="BCTRLSENSOR"/>
</dbReference>
<evidence type="ECO:0000256" key="2">
    <source>
        <dbReference type="ARBA" id="ARBA00004236"/>
    </source>
</evidence>
<dbReference type="InterPro" id="IPR003661">
    <property type="entry name" value="HisK_dim/P_dom"/>
</dbReference>
<dbReference type="SUPFAM" id="SSF158472">
    <property type="entry name" value="HAMP domain-like"/>
    <property type="match status" value="1"/>
</dbReference>
<dbReference type="InterPro" id="IPR036097">
    <property type="entry name" value="HisK_dim/P_sf"/>
</dbReference>
<dbReference type="SMART" id="SM00304">
    <property type="entry name" value="HAMP"/>
    <property type="match status" value="1"/>
</dbReference>
<keyword evidence="5" id="KW-0808">Transferase</keyword>
<dbReference type="SMART" id="SM00387">
    <property type="entry name" value="HATPase_c"/>
    <property type="match status" value="1"/>
</dbReference>
<evidence type="ECO:0000256" key="5">
    <source>
        <dbReference type="ARBA" id="ARBA00022679"/>
    </source>
</evidence>
<dbReference type="Gene3D" id="3.30.565.10">
    <property type="entry name" value="Histidine kinase-like ATPase, C-terminal domain"/>
    <property type="match status" value="1"/>
</dbReference>
<dbReference type="PANTHER" id="PTHR45436">
    <property type="entry name" value="SENSOR HISTIDINE KINASE YKOH"/>
    <property type="match status" value="1"/>
</dbReference>
<evidence type="ECO:0000256" key="9">
    <source>
        <dbReference type="ARBA" id="ARBA00023012"/>
    </source>
</evidence>
<organism evidence="15 16">
    <name type="scientific">Pseudonocardia ailaonensis</name>
    <dbReference type="NCBI Taxonomy" id="367279"/>
    <lineage>
        <taxon>Bacteria</taxon>
        <taxon>Bacillati</taxon>
        <taxon>Actinomycetota</taxon>
        <taxon>Actinomycetes</taxon>
        <taxon>Pseudonocardiales</taxon>
        <taxon>Pseudonocardiaceae</taxon>
        <taxon>Pseudonocardia</taxon>
    </lineage>
</organism>
<dbReference type="Proteomes" id="UP001500449">
    <property type="component" value="Unassembled WGS sequence"/>
</dbReference>
<dbReference type="InterPro" id="IPR050428">
    <property type="entry name" value="TCS_sensor_his_kinase"/>
</dbReference>
<dbReference type="InterPro" id="IPR004358">
    <property type="entry name" value="Sig_transdc_His_kin-like_C"/>
</dbReference>
<evidence type="ECO:0000256" key="10">
    <source>
        <dbReference type="ARBA" id="ARBA00023136"/>
    </source>
</evidence>
<evidence type="ECO:0000256" key="4">
    <source>
        <dbReference type="ARBA" id="ARBA00022553"/>
    </source>
</evidence>
<feature type="domain" description="HAMP" evidence="14">
    <location>
        <begin position="206"/>
        <end position="259"/>
    </location>
</feature>
<comment type="catalytic activity">
    <reaction evidence="1">
        <text>ATP + protein L-histidine = ADP + protein N-phospho-L-histidine.</text>
        <dbReference type="EC" id="2.7.13.3"/>
    </reaction>
</comment>
<dbReference type="SMART" id="SM00388">
    <property type="entry name" value="HisKA"/>
    <property type="match status" value="1"/>
</dbReference>
<feature type="transmembrane region" description="Helical" evidence="12">
    <location>
        <begin position="12"/>
        <end position="39"/>
    </location>
</feature>
<reference evidence="15 16" key="1">
    <citation type="journal article" date="2019" name="Int. J. Syst. Evol. Microbiol.">
        <title>The Global Catalogue of Microorganisms (GCM) 10K type strain sequencing project: providing services to taxonomists for standard genome sequencing and annotation.</title>
        <authorList>
            <consortium name="The Broad Institute Genomics Platform"/>
            <consortium name="The Broad Institute Genome Sequencing Center for Infectious Disease"/>
            <person name="Wu L."/>
            <person name="Ma J."/>
        </authorList>
    </citation>
    <scope>NUCLEOTIDE SEQUENCE [LARGE SCALE GENOMIC DNA]</scope>
    <source>
        <strain evidence="15 16">JCM 16009</strain>
    </source>
</reference>
<dbReference type="CDD" id="cd00082">
    <property type="entry name" value="HisKA"/>
    <property type="match status" value="1"/>
</dbReference>
<comment type="subcellular location">
    <subcellularLocation>
        <location evidence="2">Cell membrane</location>
    </subcellularLocation>
</comment>
<feature type="transmembrane region" description="Helical" evidence="12">
    <location>
        <begin position="182"/>
        <end position="205"/>
    </location>
</feature>
<evidence type="ECO:0000256" key="11">
    <source>
        <dbReference type="SAM" id="MobiDB-lite"/>
    </source>
</evidence>
<dbReference type="Gene3D" id="6.10.340.10">
    <property type="match status" value="1"/>
</dbReference>
<evidence type="ECO:0000256" key="7">
    <source>
        <dbReference type="ARBA" id="ARBA00022777"/>
    </source>
</evidence>
<dbReference type="InterPro" id="IPR003660">
    <property type="entry name" value="HAMP_dom"/>
</dbReference>
<dbReference type="InterPro" id="IPR036890">
    <property type="entry name" value="HATPase_C_sf"/>
</dbReference>
<feature type="region of interest" description="Disordered" evidence="11">
    <location>
        <begin position="479"/>
        <end position="598"/>
    </location>
</feature>
<protein>
    <recommendedName>
        <fullName evidence="3">histidine kinase</fullName>
        <ecNumber evidence="3">2.7.13.3</ecNumber>
    </recommendedName>
</protein>
<evidence type="ECO:0000313" key="15">
    <source>
        <dbReference type="EMBL" id="GAA1839354.1"/>
    </source>
</evidence>
<dbReference type="InterPro" id="IPR005467">
    <property type="entry name" value="His_kinase_dom"/>
</dbReference>
<evidence type="ECO:0000256" key="8">
    <source>
        <dbReference type="ARBA" id="ARBA00022989"/>
    </source>
</evidence>
<accession>A0ABN2MVU5</accession>
<keyword evidence="7" id="KW-0418">Kinase</keyword>
<evidence type="ECO:0000256" key="3">
    <source>
        <dbReference type="ARBA" id="ARBA00012438"/>
    </source>
</evidence>
<keyword evidence="16" id="KW-1185">Reference proteome</keyword>